<protein>
    <submittedName>
        <fullName evidence="2">Uncharacterized protein</fullName>
    </submittedName>
</protein>
<proteinExistence type="predicted"/>
<dbReference type="EnsemblPlants" id="ORUFI01G07480.4">
    <property type="protein sequence ID" value="ORUFI01G07480.4"/>
    <property type="gene ID" value="ORUFI01G07480"/>
</dbReference>
<evidence type="ECO:0000313" key="3">
    <source>
        <dbReference type="Proteomes" id="UP000008022"/>
    </source>
</evidence>
<feature type="compositionally biased region" description="Low complexity" evidence="1">
    <location>
        <begin position="65"/>
        <end position="78"/>
    </location>
</feature>
<dbReference type="Gramene" id="ORUFI01G07480.4">
    <property type="protein sequence ID" value="ORUFI01G07480.4"/>
    <property type="gene ID" value="ORUFI01G07480"/>
</dbReference>
<feature type="region of interest" description="Disordered" evidence="1">
    <location>
        <begin position="33"/>
        <end position="78"/>
    </location>
</feature>
<accession>A0A0E0MSY0</accession>
<evidence type="ECO:0000256" key="1">
    <source>
        <dbReference type="SAM" id="MobiDB-lite"/>
    </source>
</evidence>
<dbReference type="AlphaFoldDB" id="A0A0E0MSY0"/>
<evidence type="ECO:0000313" key="2">
    <source>
        <dbReference type="EnsemblPlants" id="ORUFI01G07480.4"/>
    </source>
</evidence>
<feature type="compositionally biased region" description="Basic residues" evidence="1">
    <location>
        <begin position="46"/>
        <end position="59"/>
    </location>
</feature>
<name>A0A0E0MSY0_ORYRU</name>
<keyword evidence="3" id="KW-1185">Reference proteome</keyword>
<organism evidence="2 3">
    <name type="scientific">Oryza rufipogon</name>
    <name type="common">Brownbeard rice</name>
    <name type="synonym">Asian wild rice</name>
    <dbReference type="NCBI Taxonomy" id="4529"/>
    <lineage>
        <taxon>Eukaryota</taxon>
        <taxon>Viridiplantae</taxon>
        <taxon>Streptophyta</taxon>
        <taxon>Embryophyta</taxon>
        <taxon>Tracheophyta</taxon>
        <taxon>Spermatophyta</taxon>
        <taxon>Magnoliopsida</taxon>
        <taxon>Liliopsida</taxon>
        <taxon>Poales</taxon>
        <taxon>Poaceae</taxon>
        <taxon>BOP clade</taxon>
        <taxon>Oryzoideae</taxon>
        <taxon>Oryzeae</taxon>
        <taxon>Oryzinae</taxon>
        <taxon>Oryza</taxon>
    </lineage>
</organism>
<reference evidence="2" key="2">
    <citation type="submission" date="2015-06" db="UniProtKB">
        <authorList>
            <consortium name="EnsemblPlants"/>
        </authorList>
    </citation>
    <scope>IDENTIFICATION</scope>
</reference>
<reference evidence="3" key="1">
    <citation type="submission" date="2013-06" db="EMBL/GenBank/DDBJ databases">
        <authorList>
            <person name="Zhao Q."/>
        </authorList>
    </citation>
    <scope>NUCLEOTIDE SEQUENCE</scope>
    <source>
        <strain evidence="3">cv. W1943</strain>
    </source>
</reference>
<sequence length="78" mass="8236">MALPALWIIFPLGPLSDQRKILQASLGTAVSATTSPPFAATTPAAVRRHHSAAGRRQPRRWAPLGAAGTRRPTAATKL</sequence>
<dbReference type="HOGENOM" id="CLU_197843_0_0_1"/>
<feature type="compositionally biased region" description="Low complexity" evidence="1">
    <location>
        <begin position="33"/>
        <end position="45"/>
    </location>
</feature>
<dbReference type="Proteomes" id="UP000008022">
    <property type="component" value="Unassembled WGS sequence"/>
</dbReference>